<evidence type="ECO:0000313" key="4">
    <source>
        <dbReference type="Proteomes" id="UP001583193"/>
    </source>
</evidence>
<dbReference type="InterPro" id="IPR010839">
    <property type="entry name" value="AtuA_N"/>
</dbReference>
<dbReference type="Pfam" id="PF14330">
    <property type="entry name" value="DUF4387"/>
    <property type="match status" value="1"/>
</dbReference>
<evidence type="ECO:0000259" key="2">
    <source>
        <dbReference type="Pfam" id="PF14330"/>
    </source>
</evidence>
<dbReference type="EMBL" id="JAVDPF010000010">
    <property type="protein sequence ID" value="KAL1879616.1"/>
    <property type="molecule type" value="Genomic_DNA"/>
</dbReference>
<dbReference type="InterPro" id="IPR025496">
    <property type="entry name" value="DUF4387"/>
</dbReference>
<comment type="caution">
    <text evidence="3">The sequence shown here is derived from an EMBL/GenBank/DDBJ whole genome shotgun (WGS) entry which is preliminary data.</text>
</comment>
<protein>
    <recommendedName>
        <fullName evidence="5">Caib baif family enzyme</fullName>
    </recommendedName>
</protein>
<dbReference type="Proteomes" id="UP001583193">
    <property type="component" value="Unassembled WGS sequence"/>
</dbReference>
<accession>A0ABR3XUE7</accession>
<evidence type="ECO:0000313" key="3">
    <source>
        <dbReference type="EMBL" id="KAL1879616.1"/>
    </source>
</evidence>
<reference evidence="3 4" key="1">
    <citation type="journal article" date="2024" name="IMA Fungus">
        <title>IMA Genome - F19 : A genome assembly and annotation guide to empower mycologists, including annotated draft genome sequences of Ceratocystis pirilliformis, Diaporthe australafricana, Fusarium ophioides, Paecilomyces lecythidis, and Sporothrix stenoceras.</title>
        <authorList>
            <person name="Aylward J."/>
            <person name="Wilson A.M."/>
            <person name="Visagie C.M."/>
            <person name="Spraker J."/>
            <person name="Barnes I."/>
            <person name="Buitendag C."/>
            <person name="Ceriani C."/>
            <person name="Del Mar Angel L."/>
            <person name="du Plessis D."/>
            <person name="Fuchs T."/>
            <person name="Gasser K."/>
            <person name="Kramer D."/>
            <person name="Li W."/>
            <person name="Munsamy K."/>
            <person name="Piso A."/>
            <person name="Price J.L."/>
            <person name="Sonnekus B."/>
            <person name="Thomas C."/>
            <person name="van der Nest A."/>
            <person name="van Dijk A."/>
            <person name="van Heerden A."/>
            <person name="van Vuuren N."/>
            <person name="Yilmaz N."/>
            <person name="Duong T.A."/>
            <person name="van der Merwe N.A."/>
            <person name="Wingfield M.J."/>
            <person name="Wingfield B.D."/>
        </authorList>
    </citation>
    <scope>NUCLEOTIDE SEQUENCE [LARGE SCALE GENOMIC DNA]</scope>
    <source>
        <strain evidence="3 4">CMW 18167</strain>
    </source>
</reference>
<evidence type="ECO:0000259" key="1">
    <source>
        <dbReference type="Pfam" id="PF07287"/>
    </source>
</evidence>
<name>A0ABR3XUE7_9EURO</name>
<organism evidence="3 4">
    <name type="scientific">Paecilomyces lecythidis</name>
    <dbReference type="NCBI Taxonomy" id="3004212"/>
    <lineage>
        <taxon>Eukaryota</taxon>
        <taxon>Fungi</taxon>
        <taxon>Dikarya</taxon>
        <taxon>Ascomycota</taxon>
        <taxon>Pezizomycotina</taxon>
        <taxon>Eurotiomycetes</taxon>
        <taxon>Eurotiomycetidae</taxon>
        <taxon>Eurotiales</taxon>
        <taxon>Thermoascaceae</taxon>
        <taxon>Paecilomyces</taxon>
    </lineage>
</organism>
<evidence type="ECO:0008006" key="5">
    <source>
        <dbReference type="Google" id="ProtNLM"/>
    </source>
</evidence>
<keyword evidence="4" id="KW-1185">Reference proteome</keyword>
<feature type="domain" description="DUF4387" evidence="2">
    <location>
        <begin position="560"/>
        <end position="661"/>
    </location>
</feature>
<feature type="domain" description="Acyclic terpene utilisation N-terminal" evidence="1">
    <location>
        <begin position="78"/>
        <end position="428"/>
    </location>
</feature>
<dbReference type="Pfam" id="PF07287">
    <property type="entry name" value="AtuA"/>
    <property type="match status" value="1"/>
</dbReference>
<sequence>MCALQDDRAGTPDPLCQIVTPVGMLGYGFNEEHLEHGLELAHRINAPTAIILDSGSTDGGPSKLAFGSMTCPRASYARDLRKLIRSVQNYRVPLLISSAGGDGSDSHVKEVLDMIKEILDSPDNANSTSLKVIAVYSEASRDVVVEKFESGKVSGCGPCVPRLTLEDIQATPTIVGQIGPEPFVQAMAAHPDFDILVAGRAYDPSPYVAFCAFHAFRQSYHPVLELNPYILGGFTHMGKIMECGGLCATPKSASSMATIYPDGSFDVRPLAPSSRCTPISVAAHALYEKSRPDHLHGPGGYVDLTRATYLALADEISVRVHGANFYTSKRDGCPYTMKLEGAKSTGYRTIFMGSFGDPILISQLDSFLATVKAYVTNQHLHAQGTWSLGFHIYGHGGKPKKGTHEVFVVGEASAETQNLATSVASTARIACVHGPYDGQKATSGNFGMGIGGKMEIEMGPCAEFSLYHLMDLDEGQEEAIEIKREGNGAGDQNETQDGTATKKFIRWETLSLGTGPRIDKTEIQSPPKANVNGASVQLNPPLPSTAEIKSTVVTRGPCTLGDIAKVIRSKNAGPFEITLDVMFEDEATYEKIKQLGILTPNRIAELYDLSVEDIVWCGFFDPALAFKATIPRRYNGKNVSSGGPMENDVHGSQKYFPLASLQIGDW</sequence>
<proteinExistence type="predicted"/>
<gene>
    <name evidence="3" type="ORF">Plec18167_004077</name>
</gene>